<dbReference type="PROSITE" id="PS00756">
    <property type="entry name" value="SECY_2"/>
    <property type="match status" value="1"/>
</dbReference>
<keyword evidence="4 10" id="KW-0812">Transmembrane</keyword>
<dbReference type="GO" id="GO:0005886">
    <property type="term" value="C:plasma membrane"/>
    <property type="evidence" value="ECO:0007669"/>
    <property type="project" value="UniProtKB-SubCell"/>
</dbReference>
<evidence type="ECO:0000256" key="5">
    <source>
        <dbReference type="ARBA" id="ARBA00022927"/>
    </source>
</evidence>
<feature type="transmembrane region" description="Helical" evidence="10">
    <location>
        <begin position="356"/>
        <end position="376"/>
    </location>
</feature>
<dbReference type="InterPro" id="IPR023201">
    <property type="entry name" value="SecY_dom_sf"/>
</dbReference>
<dbReference type="InterPro" id="IPR002208">
    <property type="entry name" value="SecY/SEC61-alpha"/>
</dbReference>
<dbReference type="InterPro" id="IPR030659">
    <property type="entry name" value="SecY_CS"/>
</dbReference>
<organism evidence="12">
    <name type="scientific">uncultured actinobacterium Rifle_16ft_4_minimus_550</name>
    <dbReference type="NCBI Taxonomy" id="1665149"/>
    <lineage>
        <taxon>Bacteria</taxon>
        <taxon>Bacillati</taxon>
        <taxon>Actinomycetota</taxon>
        <taxon>Actinomycetes</taxon>
        <taxon>marine Actinobacteria clade</taxon>
        <taxon>environmental samples</taxon>
    </lineage>
</organism>
<keyword evidence="6 10" id="KW-1133">Transmembrane helix</keyword>
<evidence type="ECO:0000256" key="3">
    <source>
        <dbReference type="ARBA" id="ARBA00022448"/>
    </source>
</evidence>
<dbReference type="PANTHER" id="PTHR10906">
    <property type="entry name" value="SECY/SEC61-ALPHA FAMILY MEMBER"/>
    <property type="match status" value="1"/>
</dbReference>
<comment type="subcellular location">
    <subcellularLocation>
        <location evidence="10">Cell membrane</location>
        <topology evidence="10">Multi-pass membrane protein</topology>
    </subcellularLocation>
    <subcellularLocation>
        <location evidence="1">Membrane</location>
        <topology evidence="1">Multi-pass membrane protein</topology>
    </subcellularLocation>
</comment>
<dbReference type="FunFam" id="1.10.3370.10:FF:000001">
    <property type="entry name" value="Preprotein translocase subunit SecY"/>
    <property type="match status" value="1"/>
</dbReference>
<comment type="function">
    <text evidence="10">The central subunit of the protein translocation channel SecYEG. Consists of two halves formed by TMs 1-5 and 6-10. These two domains form a lateral gate at the front which open onto the bilayer between TMs 2 and 7, and are clamped together by SecE at the back. The channel is closed by both a pore ring composed of hydrophobic SecY resides and a short helix (helix 2A) on the extracellular side of the membrane which forms a plug. The plug probably moves laterally to allow the channel to open. The ring and the pore may move independently.</text>
</comment>
<evidence type="ECO:0000313" key="12">
    <source>
        <dbReference type="EMBL" id="AKQ04446.1"/>
    </source>
</evidence>
<keyword evidence="7 10" id="KW-0811">Translocation</keyword>
<keyword evidence="3 10" id="KW-0813">Transport</keyword>
<keyword evidence="8 10" id="KW-0472">Membrane</keyword>
<dbReference type="GO" id="GO:0065002">
    <property type="term" value="P:intracellular protein transmembrane transport"/>
    <property type="evidence" value="ECO:0007669"/>
    <property type="project" value="UniProtKB-UniRule"/>
</dbReference>
<evidence type="ECO:0000256" key="4">
    <source>
        <dbReference type="ARBA" id="ARBA00022692"/>
    </source>
</evidence>
<comment type="similarity">
    <text evidence="2 10 11">Belongs to the SecY/SEC61-alpha family.</text>
</comment>
<accession>A0A0H4T987</accession>
<dbReference type="AlphaFoldDB" id="A0A0H4T987"/>
<dbReference type="InterPro" id="IPR026593">
    <property type="entry name" value="SecY"/>
</dbReference>
<dbReference type="PRINTS" id="PR00303">
    <property type="entry name" value="SECYTRNLCASE"/>
</dbReference>
<feature type="transmembrane region" description="Helical" evidence="10">
    <location>
        <begin position="72"/>
        <end position="96"/>
    </location>
</feature>
<evidence type="ECO:0000256" key="8">
    <source>
        <dbReference type="ARBA" id="ARBA00023136"/>
    </source>
</evidence>
<feature type="transmembrane region" description="Helical" evidence="10">
    <location>
        <begin position="18"/>
        <end position="36"/>
    </location>
</feature>
<dbReference type="PIRSF" id="PIRSF004557">
    <property type="entry name" value="SecY"/>
    <property type="match status" value="1"/>
</dbReference>
<keyword evidence="5 10" id="KW-0653">Protein transport</keyword>
<feature type="transmembrane region" description="Helical" evidence="10">
    <location>
        <begin position="116"/>
        <end position="138"/>
    </location>
</feature>
<evidence type="ECO:0000256" key="9">
    <source>
        <dbReference type="ARBA" id="ARBA00039733"/>
    </source>
</evidence>
<comment type="caution">
    <text evidence="10">Lacks conserved residue(s) required for the propagation of feature annotation.</text>
</comment>
<dbReference type="HAMAP" id="MF_01465">
    <property type="entry name" value="SecY"/>
    <property type="match status" value="1"/>
</dbReference>
<evidence type="ECO:0000256" key="7">
    <source>
        <dbReference type="ARBA" id="ARBA00023010"/>
    </source>
</evidence>
<dbReference type="Gene3D" id="1.10.3370.10">
    <property type="entry name" value="SecY subunit domain"/>
    <property type="match status" value="1"/>
</dbReference>
<keyword evidence="10" id="KW-1003">Cell membrane</keyword>
<proteinExistence type="inferred from homology"/>
<dbReference type="GO" id="GO:0043952">
    <property type="term" value="P:protein transport by the Sec complex"/>
    <property type="evidence" value="ECO:0007669"/>
    <property type="project" value="UniProtKB-UniRule"/>
</dbReference>
<feature type="transmembrane region" description="Helical" evidence="10">
    <location>
        <begin position="150"/>
        <end position="167"/>
    </location>
</feature>
<protein>
    <recommendedName>
        <fullName evidence="9 10">Protein translocase subunit SecY</fullName>
    </recommendedName>
</protein>
<sequence>MLQAVRDSFRLPDLRKRILFTLFIVAVYRLGSFIPVPGVDVQKVQDLFKEVAQAGSIFGLLDVFAGGALSQFAIFALGIMPYITASIIMSLLQVVVPKLEQWSKEGEAGQRKTTYWTRYLTLVLAFVQSIGLTVLFQSQLRLKFALFDRFLIVLTLVAGTVLIMWLGELVTQKGIGNGMSLLITVSILSRFPEALAQTIQTSNPFIGLAVIVMILVIIAAIIVLDTGQRRIPVQYAKRVVGRKIYGGQSTYIPIKINSAGVIPIIFASSVLLFPATLAQFFPGDFFKTLSQMFSTESVLYLSVFGIFIVFFTYFYTSIVFNPVDIADNIKKYGGFIPGVRPGGPTAAYLDRVISRLTLPGALFLAVIALLPSALFSTLNVPFFKFFGGISLLIIVGVSLETMRQLETQLLMRHYEGFLK</sequence>
<evidence type="ECO:0000256" key="1">
    <source>
        <dbReference type="ARBA" id="ARBA00004141"/>
    </source>
</evidence>
<feature type="transmembrane region" description="Helical" evidence="10">
    <location>
        <begin position="204"/>
        <end position="224"/>
    </location>
</feature>
<gene>
    <name evidence="10" type="primary">secY</name>
</gene>
<evidence type="ECO:0000256" key="10">
    <source>
        <dbReference type="HAMAP-Rule" id="MF_01465"/>
    </source>
</evidence>
<dbReference type="EMBL" id="KT007039">
    <property type="protein sequence ID" value="AKQ04446.1"/>
    <property type="molecule type" value="Genomic_DNA"/>
</dbReference>
<reference evidence="12" key="1">
    <citation type="journal article" date="2015" name="ISME J.">
        <title>Aquifer environment selects for microbial species cohorts in sediment and groundwater.</title>
        <authorList>
            <person name="Hug L.A."/>
            <person name="Thomas B.C."/>
            <person name="Brown C.T."/>
            <person name="Frischkorn K.R."/>
            <person name="Williams K.H."/>
            <person name="Tringe S.G."/>
            <person name="Banfield J.F."/>
        </authorList>
    </citation>
    <scope>NUCLEOTIDE SEQUENCE</scope>
</reference>
<feature type="transmembrane region" description="Helical" evidence="10">
    <location>
        <begin position="259"/>
        <end position="278"/>
    </location>
</feature>
<feature type="transmembrane region" description="Helical" evidence="10">
    <location>
        <begin position="298"/>
        <end position="320"/>
    </location>
</feature>
<evidence type="ECO:0000256" key="2">
    <source>
        <dbReference type="ARBA" id="ARBA00005751"/>
    </source>
</evidence>
<dbReference type="Pfam" id="PF00344">
    <property type="entry name" value="SecY"/>
    <property type="match status" value="1"/>
</dbReference>
<dbReference type="GO" id="GO:0006605">
    <property type="term" value="P:protein targeting"/>
    <property type="evidence" value="ECO:0007669"/>
    <property type="project" value="UniProtKB-UniRule"/>
</dbReference>
<dbReference type="SUPFAM" id="SSF103491">
    <property type="entry name" value="Preprotein translocase SecY subunit"/>
    <property type="match status" value="1"/>
</dbReference>
<name>A0A0H4T987_9ACTN</name>
<evidence type="ECO:0000256" key="6">
    <source>
        <dbReference type="ARBA" id="ARBA00022989"/>
    </source>
</evidence>
<evidence type="ECO:0000256" key="11">
    <source>
        <dbReference type="RuleBase" id="RU004349"/>
    </source>
</evidence>
<comment type="subunit">
    <text evidence="10">Component of the Sec protein translocase complex. Heterotrimer consisting of SecY, SecE and SecG subunits. The heterotrimers can form oligomers, although 1 heterotrimer is thought to be able to translocate proteins. Interacts with the ribosome. Interacts with SecDF, and other proteins may be involved. Interacts with SecA.</text>
</comment>
<dbReference type="NCBIfam" id="TIGR00967">
    <property type="entry name" value="3a0501s007"/>
    <property type="match status" value="1"/>
</dbReference>
<feature type="transmembrane region" description="Helical" evidence="10">
    <location>
        <begin position="382"/>
        <end position="402"/>
    </location>
</feature>